<name>A0A0F8XR61_9ZZZZ</name>
<protein>
    <submittedName>
        <fullName evidence="1">Uncharacterized protein</fullName>
    </submittedName>
</protein>
<gene>
    <name evidence="1" type="ORF">LCGC14_2991800</name>
</gene>
<organism evidence="1">
    <name type="scientific">marine sediment metagenome</name>
    <dbReference type="NCBI Taxonomy" id="412755"/>
    <lineage>
        <taxon>unclassified sequences</taxon>
        <taxon>metagenomes</taxon>
        <taxon>ecological metagenomes</taxon>
    </lineage>
</organism>
<reference evidence="1" key="1">
    <citation type="journal article" date="2015" name="Nature">
        <title>Complex archaea that bridge the gap between prokaryotes and eukaryotes.</title>
        <authorList>
            <person name="Spang A."/>
            <person name="Saw J.H."/>
            <person name="Jorgensen S.L."/>
            <person name="Zaremba-Niedzwiedzka K."/>
            <person name="Martijn J."/>
            <person name="Lind A.E."/>
            <person name="van Eijk R."/>
            <person name="Schleper C."/>
            <person name="Guy L."/>
            <person name="Ettema T.J."/>
        </authorList>
    </citation>
    <scope>NUCLEOTIDE SEQUENCE</scope>
</reference>
<evidence type="ECO:0000313" key="1">
    <source>
        <dbReference type="EMBL" id="KKK63685.1"/>
    </source>
</evidence>
<sequence>MQIEILKRVMFLLFCFFAVALTEAKPANGEVRLFTLPRDKPFRMVDKVPDTAVAGSASFTAAARSGEFYVFQGRPVSFN</sequence>
<proteinExistence type="predicted"/>
<accession>A0A0F8XR61</accession>
<dbReference type="EMBL" id="LAZR01061383">
    <property type="protein sequence ID" value="KKK63685.1"/>
    <property type="molecule type" value="Genomic_DNA"/>
</dbReference>
<comment type="caution">
    <text evidence="1">The sequence shown here is derived from an EMBL/GenBank/DDBJ whole genome shotgun (WGS) entry which is preliminary data.</text>
</comment>
<dbReference type="AlphaFoldDB" id="A0A0F8XR61"/>